<accession>A0ABW3CMK1</accession>
<gene>
    <name evidence="2" type="ORF">ACFQ07_22465</name>
</gene>
<comment type="caution">
    <text evidence="2">The sequence shown here is derived from an EMBL/GenBank/DDBJ whole genome shotgun (WGS) entry which is preliminary data.</text>
</comment>
<feature type="region of interest" description="Disordered" evidence="1">
    <location>
        <begin position="1"/>
        <end position="25"/>
    </location>
</feature>
<reference evidence="3" key="1">
    <citation type="journal article" date="2019" name="Int. J. Syst. Evol. Microbiol.">
        <title>The Global Catalogue of Microorganisms (GCM) 10K type strain sequencing project: providing services to taxonomists for standard genome sequencing and annotation.</title>
        <authorList>
            <consortium name="The Broad Institute Genomics Platform"/>
            <consortium name="The Broad Institute Genome Sequencing Center for Infectious Disease"/>
            <person name="Wu L."/>
            <person name="Ma J."/>
        </authorList>
    </citation>
    <scope>NUCLEOTIDE SEQUENCE [LARGE SCALE GENOMIC DNA]</scope>
    <source>
        <strain evidence="3">JCM 31696</strain>
    </source>
</reference>
<evidence type="ECO:0000256" key="1">
    <source>
        <dbReference type="SAM" id="MobiDB-lite"/>
    </source>
</evidence>
<name>A0ABW3CMK1_9ACTN</name>
<dbReference type="EMBL" id="JBHTIR010003322">
    <property type="protein sequence ID" value="MFD0855022.1"/>
    <property type="molecule type" value="Genomic_DNA"/>
</dbReference>
<keyword evidence="3" id="KW-1185">Reference proteome</keyword>
<dbReference type="Proteomes" id="UP001597083">
    <property type="component" value="Unassembled WGS sequence"/>
</dbReference>
<protein>
    <submittedName>
        <fullName evidence="2">Uncharacterized protein</fullName>
    </submittedName>
</protein>
<organism evidence="2 3">
    <name type="scientific">Actinomadura adrarensis</name>
    <dbReference type="NCBI Taxonomy" id="1819600"/>
    <lineage>
        <taxon>Bacteria</taxon>
        <taxon>Bacillati</taxon>
        <taxon>Actinomycetota</taxon>
        <taxon>Actinomycetes</taxon>
        <taxon>Streptosporangiales</taxon>
        <taxon>Thermomonosporaceae</taxon>
        <taxon>Actinomadura</taxon>
    </lineage>
</organism>
<evidence type="ECO:0000313" key="2">
    <source>
        <dbReference type="EMBL" id="MFD0855022.1"/>
    </source>
</evidence>
<sequence length="73" mass="7653">MNAPISERPRGSSTTPARPGTGASPFDIADRIAEKVGGPVIIEDASFQVLGYSAFVGPMDRGRAEAILGRRIP</sequence>
<feature type="non-terminal residue" evidence="2">
    <location>
        <position position="73"/>
    </location>
</feature>
<proteinExistence type="predicted"/>
<evidence type="ECO:0000313" key="3">
    <source>
        <dbReference type="Proteomes" id="UP001597083"/>
    </source>
</evidence>